<dbReference type="PANTHER" id="PTHR31918">
    <property type="entry name" value="TRANSMEMBRANE PROTEIN 181"/>
    <property type="match status" value="1"/>
</dbReference>
<evidence type="ECO:0000256" key="4">
    <source>
        <dbReference type="ARBA" id="ARBA00023136"/>
    </source>
</evidence>
<protein>
    <recommendedName>
        <fullName evidence="7">Wntless-like transmembrane domain-containing protein</fullName>
    </recommendedName>
</protein>
<feature type="domain" description="Wntless-like transmembrane" evidence="7">
    <location>
        <begin position="367"/>
        <end position="602"/>
    </location>
</feature>
<feature type="region of interest" description="Disordered" evidence="5">
    <location>
        <begin position="202"/>
        <end position="304"/>
    </location>
</feature>
<reference evidence="8 9" key="1">
    <citation type="submission" date="2014-11" db="EMBL/GenBank/DDBJ databases">
        <authorList>
            <person name="Zhu J."/>
            <person name="Qi W."/>
            <person name="Song R."/>
        </authorList>
    </citation>
    <scope>NUCLEOTIDE SEQUENCE [LARGE SCALE GENOMIC DNA]</scope>
</reference>
<accession>A0A0G4FUC9</accession>
<proteinExistence type="predicted"/>
<feature type="transmembrane region" description="Helical" evidence="6">
    <location>
        <begin position="379"/>
        <end position="398"/>
    </location>
</feature>
<feature type="compositionally biased region" description="Basic residues" evidence="5">
    <location>
        <begin position="241"/>
        <end position="252"/>
    </location>
</feature>
<evidence type="ECO:0000259" key="7">
    <source>
        <dbReference type="Pfam" id="PF06664"/>
    </source>
</evidence>
<feature type="region of interest" description="Disordered" evidence="5">
    <location>
        <begin position="119"/>
        <end position="145"/>
    </location>
</feature>
<keyword evidence="4 6" id="KW-0472">Membrane</keyword>
<feature type="transmembrane region" description="Helical" evidence="6">
    <location>
        <begin position="475"/>
        <end position="496"/>
    </location>
</feature>
<feature type="transmembrane region" description="Helical" evidence="6">
    <location>
        <begin position="410"/>
        <end position="430"/>
    </location>
</feature>
<dbReference type="InParanoid" id="A0A0G4FUC9"/>
<dbReference type="EMBL" id="CDMY01000502">
    <property type="protein sequence ID" value="CEM18526.1"/>
    <property type="molecule type" value="Genomic_DNA"/>
</dbReference>
<feature type="compositionally biased region" description="Basic residues" evidence="5">
    <location>
        <begin position="217"/>
        <end position="231"/>
    </location>
</feature>
<evidence type="ECO:0000256" key="6">
    <source>
        <dbReference type="SAM" id="Phobius"/>
    </source>
</evidence>
<feature type="compositionally biased region" description="Acidic residues" evidence="5">
    <location>
        <begin position="656"/>
        <end position="665"/>
    </location>
</feature>
<dbReference type="OrthoDB" id="28186at2759"/>
<feature type="transmembrane region" description="Helical" evidence="6">
    <location>
        <begin position="442"/>
        <end position="463"/>
    </location>
</feature>
<evidence type="ECO:0000313" key="9">
    <source>
        <dbReference type="Proteomes" id="UP000041254"/>
    </source>
</evidence>
<keyword evidence="2 6" id="KW-0812">Transmembrane</keyword>
<dbReference type="InterPro" id="IPR040416">
    <property type="entry name" value="TMEM181"/>
</dbReference>
<feature type="transmembrane region" description="Helical" evidence="6">
    <location>
        <begin position="516"/>
        <end position="539"/>
    </location>
</feature>
<dbReference type="AlphaFoldDB" id="A0A0G4FUC9"/>
<dbReference type="InterPro" id="IPR047843">
    <property type="entry name" value="WLS-like_TM"/>
</dbReference>
<organism evidence="8 9">
    <name type="scientific">Vitrella brassicaformis (strain CCMP3155)</name>
    <dbReference type="NCBI Taxonomy" id="1169540"/>
    <lineage>
        <taxon>Eukaryota</taxon>
        <taxon>Sar</taxon>
        <taxon>Alveolata</taxon>
        <taxon>Colpodellida</taxon>
        <taxon>Vitrellaceae</taxon>
        <taxon>Vitrella</taxon>
    </lineage>
</organism>
<dbReference type="GO" id="GO:0016020">
    <property type="term" value="C:membrane"/>
    <property type="evidence" value="ECO:0007669"/>
    <property type="project" value="UniProtKB-SubCell"/>
</dbReference>
<dbReference type="Pfam" id="PF06664">
    <property type="entry name" value="WLS-like_TM"/>
    <property type="match status" value="1"/>
</dbReference>
<dbReference type="PANTHER" id="PTHR31918:SF1">
    <property type="entry name" value="TRANSMEMBRANE PROTEIN 181"/>
    <property type="match status" value="1"/>
</dbReference>
<evidence type="ECO:0000256" key="1">
    <source>
        <dbReference type="ARBA" id="ARBA00004141"/>
    </source>
</evidence>
<feature type="region of interest" description="Disordered" evidence="5">
    <location>
        <begin position="626"/>
        <end position="696"/>
    </location>
</feature>
<feature type="transmembrane region" description="Helical" evidence="6">
    <location>
        <begin position="21"/>
        <end position="42"/>
    </location>
</feature>
<dbReference type="Proteomes" id="UP000041254">
    <property type="component" value="Unassembled WGS sequence"/>
</dbReference>
<evidence type="ECO:0000256" key="3">
    <source>
        <dbReference type="ARBA" id="ARBA00022989"/>
    </source>
</evidence>
<dbReference type="STRING" id="1169540.A0A0G4FUC9"/>
<feature type="compositionally biased region" description="Polar residues" evidence="5">
    <location>
        <begin position="676"/>
        <end position="685"/>
    </location>
</feature>
<sequence length="696" mass="79639">MEGILDRQFAIKLDTLTKRDIGSILCAWITVYASVLLLALFGPSVMETHTYSAWQCGAHKAKEFDPDKCQGVDLTRPESVWFLNLHFTHKYDHLFYLTARLTDKHHHRRRRRARQLLLLPDPNPAPFTKSSSNATADGDHADADNGVVDALPSAVRRRTRLFPSINSESLPSLVESVSHISCAKENVHCHKIGYVCKLGLIRPKPRRIPPPATTRAGPHKTRRRRRRSRGRRALDTPDHHHLWRRRGRRRRMAPPADSDEQNNSNDTDTDNDIGQGLPPLEAPVPSDPLKEGGSNATEGPPLEPYHLIGQKVERVVCFDHKQLCEPIVVLNTHQSEYSSFNITFRLVNTTQELDWVGDVVFDLVLKNGYFAVYEAVCKVIFLCITGLALLVFLLQMNELPVVHWNVEQRWVVFLLFCLMGFNDPTFILVFVLESQLFMRIGIFLRVTFFCALLVFWLVVLEGIASEAKPRGRMCLKLCFAANIWVASSVYFLYTAWQETNHPFHLFREDIVALWPFQLWLLLSGGVYVIWLLFLAIRAFTEIKLLQYRFKLLYFLHLVNIIALFIAALTGSAGPVPRTTFQFMAVQALLNFYLYALAAFYVPAIDATAGHHREVEEEAREIMRDLYGDEDEYDEEEMEEETDPKLKAAMRQIEMSGDSDEEEEEFNAAHDHHTTTTRKYNQNGGDASNGRRADGLY</sequence>
<feature type="transmembrane region" description="Helical" evidence="6">
    <location>
        <begin position="582"/>
        <end position="603"/>
    </location>
</feature>
<evidence type="ECO:0000313" key="8">
    <source>
        <dbReference type="EMBL" id="CEM18526.1"/>
    </source>
</evidence>
<evidence type="ECO:0000256" key="5">
    <source>
        <dbReference type="SAM" id="MobiDB-lite"/>
    </source>
</evidence>
<dbReference type="VEuPathDB" id="CryptoDB:Vbra_5961"/>
<feature type="transmembrane region" description="Helical" evidence="6">
    <location>
        <begin position="551"/>
        <end position="570"/>
    </location>
</feature>
<name>A0A0G4FUC9_VITBC</name>
<comment type="subcellular location">
    <subcellularLocation>
        <location evidence="1">Membrane</location>
        <topology evidence="1">Multi-pass membrane protein</topology>
    </subcellularLocation>
</comment>
<feature type="compositionally biased region" description="Acidic residues" evidence="5">
    <location>
        <begin position="627"/>
        <end position="641"/>
    </location>
</feature>
<dbReference type="GO" id="GO:0015643">
    <property type="term" value="F:toxic substance binding"/>
    <property type="evidence" value="ECO:0007669"/>
    <property type="project" value="InterPro"/>
</dbReference>
<gene>
    <name evidence="8" type="ORF">Vbra_5961</name>
</gene>
<keyword evidence="3 6" id="KW-1133">Transmembrane helix</keyword>
<keyword evidence="9" id="KW-1185">Reference proteome</keyword>
<evidence type="ECO:0000256" key="2">
    <source>
        <dbReference type="ARBA" id="ARBA00022692"/>
    </source>
</evidence>